<dbReference type="Gene3D" id="3.40.50.1820">
    <property type="entry name" value="alpha/beta hydrolase"/>
    <property type="match status" value="1"/>
</dbReference>
<name>A0A160NYT3_STRLU</name>
<accession>A0A160NYT3</accession>
<evidence type="ECO:0000259" key="1">
    <source>
        <dbReference type="Pfam" id="PF01738"/>
    </source>
</evidence>
<dbReference type="InterPro" id="IPR051049">
    <property type="entry name" value="Dienelactone_hydrolase-like"/>
</dbReference>
<evidence type="ECO:0000313" key="2">
    <source>
        <dbReference type="EMBL" id="BAU83073.1"/>
    </source>
</evidence>
<dbReference type="Proteomes" id="UP000217676">
    <property type="component" value="Chromosome"/>
</dbReference>
<organism evidence="2 3">
    <name type="scientific">Streptomyces laurentii</name>
    <dbReference type="NCBI Taxonomy" id="39478"/>
    <lineage>
        <taxon>Bacteria</taxon>
        <taxon>Bacillati</taxon>
        <taxon>Actinomycetota</taxon>
        <taxon>Actinomycetes</taxon>
        <taxon>Kitasatosporales</taxon>
        <taxon>Streptomycetaceae</taxon>
        <taxon>Streptomyces</taxon>
    </lineage>
</organism>
<keyword evidence="2" id="KW-0378">Hydrolase</keyword>
<dbReference type="GO" id="GO:0016787">
    <property type="term" value="F:hydrolase activity"/>
    <property type="evidence" value="ECO:0007669"/>
    <property type="project" value="UniProtKB-KW"/>
</dbReference>
<evidence type="ECO:0000313" key="3">
    <source>
        <dbReference type="Proteomes" id="UP000217676"/>
    </source>
</evidence>
<dbReference type="InterPro" id="IPR002925">
    <property type="entry name" value="Dienelactn_hydro"/>
</dbReference>
<dbReference type="PANTHER" id="PTHR46623:SF10">
    <property type="entry name" value="CARBOXYMETHYLENEBUTENOLIDASE HOMOLOG"/>
    <property type="match status" value="1"/>
</dbReference>
<dbReference type="InterPro" id="IPR029058">
    <property type="entry name" value="AB_hydrolase_fold"/>
</dbReference>
<dbReference type="AlphaFoldDB" id="A0A160NYT3"/>
<dbReference type="Pfam" id="PF01738">
    <property type="entry name" value="DLH"/>
    <property type="match status" value="1"/>
</dbReference>
<dbReference type="EMBL" id="AP017424">
    <property type="protein sequence ID" value="BAU83073.1"/>
    <property type="molecule type" value="Genomic_DNA"/>
</dbReference>
<reference evidence="2 3" key="1">
    <citation type="journal article" date="2016" name="Genome Announc.">
        <title>Complete Genome Sequence of Thiostrepton-Producing Streptomyces laurentii ATCC 31255.</title>
        <authorList>
            <person name="Doi K."/>
            <person name="Fujino Y."/>
            <person name="Nagayoshi Y."/>
            <person name="Ohshima T."/>
            <person name="Ogata S."/>
        </authorList>
    </citation>
    <scope>NUCLEOTIDE SEQUENCE [LARGE SCALE GENOMIC DNA]</scope>
    <source>
        <strain evidence="2 3">ATCC 31255</strain>
    </source>
</reference>
<dbReference type="KEGG" id="slau:SLA_2139"/>
<gene>
    <name evidence="2" type="ORF">SLA_2139</name>
</gene>
<dbReference type="SUPFAM" id="SSF53474">
    <property type="entry name" value="alpha/beta-Hydrolases"/>
    <property type="match status" value="1"/>
</dbReference>
<proteinExistence type="predicted"/>
<protein>
    <submittedName>
        <fullName evidence="2">Dienelactone hydrolase family hydrolase</fullName>
    </submittedName>
</protein>
<dbReference type="PANTHER" id="PTHR46623">
    <property type="entry name" value="CARBOXYMETHYLENEBUTENOLIDASE-RELATED"/>
    <property type="match status" value="1"/>
</dbReference>
<keyword evidence="3" id="KW-1185">Reference proteome</keyword>
<feature type="domain" description="Dienelactone hydrolase" evidence="1">
    <location>
        <begin position="20"/>
        <end position="249"/>
    </location>
</feature>
<sequence>MPATTTTTTLRVPTPDGHADALAAFPQDGGDHPAVLMYPDAFGLRPVLEKMARELAGHGYYVLVPNFYYRHGPAPVFELPAHITTENRSEVIGRLMPLLKESVAPELVLRDADAYLAFLAEQPGAAPGPVAVTGYCIGALLALRTAAAHPDRVAAIAGFHPAAVVNDEPDSPHVVIPRLAAQVHFGIAESDVTPEIVETLYASLDAAGARDTCEIYPGTEHGFTMSDTDVFSPSGMERHWQRLLALLGRTLAKG</sequence>